<comment type="subcellular location">
    <subcellularLocation>
        <location evidence="1 4">Nucleus</location>
    </subcellularLocation>
</comment>
<comment type="similarity">
    <text evidence="2 4">Belongs to the eukaryotic RPC7 RNA polymerase subunit family.</text>
</comment>
<dbReference type="PIRSF" id="PIRSF000777">
    <property type="entry name" value="RNA_polIII_C31"/>
    <property type="match status" value="1"/>
</dbReference>
<organism evidence="6 7">
    <name type="scientific">Tilletia horrida</name>
    <dbReference type="NCBI Taxonomy" id="155126"/>
    <lineage>
        <taxon>Eukaryota</taxon>
        <taxon>Fungi</taxon>
        <taxon>Dikarya</taxon>
        <taxon>Basidiomycota</taxon>
        <taxon>Ustilaginomycotina</taxon>
        <taxon>Exobasidiomycetes</taxon>
        <taxon>Tilletiales</taxon>
        <taxon>Tilletiaceae</taxon>
        <taxon>Tilletia</taxon>
    </lineage>
</organism>
<sequence length="249" mass="27483">MSGRGGGGGGWRGGRGGGGRFGRGGGALGNGLGPTISFQDLQDVNALDKTPMKLYPEMHNLPSLGRISDRELRYAQYQLDFMREQRHSPYWVVQKEKKSNTLARYSDKYRPAEQELPSLKTVKMNKAFFPADIWDSYMEGVDRRERANARAQMRTNAAASGSRLSALDRLTAANSAAGGLDEDDDDARRARMEAEQQDAEEEEQNREMMGEYEDEEDDDYVFSYFDNGEGGDEDGLGDGGGGDDGGDYD</sequence>
<comment type="function">
    <text evidence="4">DNA-dependent RNA polymerase catalyzes the transcription of DNA into RNA using the four ribonucleoside triphosphates as substrates. Specific peripheric component of RNA polymerase III which synthesizes small RNAs, such as 5S rRNA and tRNAs.</text>
</comment>
<feature type="region of interest" description="Disordered" evidence="5">
    <location>
        <begin position="175"/>
        <end position="249"/>
    </location>
</feature>
<proteinExistence type="inferred from homology"/>
<evidence type="ECO:0000256" key="2">
    <source>
        <dbReference type="ARBA" id="ARBA00008352"/>
    </source>
</evidence>
<dbReference type="EMBL" id="JAPDMQ010000297">
    <property type="protein sequence ID" value="KAK0527787.1"/>
    <property type="molecule type" value="Genomic_DNA"/>
</dbReference>
<protein>
    <recommendedName>
        <fullName evidence="4">DNA-directed RNA polymerase III subunit</fullName>
    </recommendedName>
</protein>
<keyword evidence="3 4" id="KW-0539">Nucleus</keyword>
<evidence type="ECO:0000256" key="1">
    <source>
        <dbReference type="ARBA" id="ARBA00004123"/>
    </source>
</evidence>
<feature type="region of interest" description="Disordered" evidence="5">
    <location>
        <begin position="1"/>
        <end position="26"/>
    </location>
</feature>
<comment type="caution">
    <text evidence="6">The sequence shown here is derived from an EMBL/GenBank/DDBJ whole genome shotgun (WGS) entry which is preliminary data.</text>
</comment>
<evidence type="ECO:0000313" key="6">
    <source>
        <dbReference type="EMBL" id="KAK0527787.1"/>
    </source>
</evidence>
<dbReference type="Pfam" id="PF11705">
    <property type="entry name" value="RNA_pol_3_Rpc31"/>
    <property type="match status" value="1"/>
</dbReference>
<evidence type="ECO:0000256" key="4">
    <source>
        <dbReference type="PIRNR" id="PIRNR000777"/>
    </source>
</evidence>
<dbReference type="InterPro" id="IPR024661">
    <property type="entry name" value="RNA_pol_III_Rpc31"/>
</dbReference>
<evidence type="ECO:0000256" key="5">
    <source>
        <dbReference type="SAM" id="MobiDB-lite"/>
    </source>
</evidence>
<evidence type="ECO:0000313" key="7">
    <source>
        <dbReference type="Proteomes" id="UP001176521"/>
    </source>
</evidence>
<gene>
    <name evidence="6" type="ORF">OC842_004763</name>
</gene>
<dbReference type="PANTHER" id="PTHR15367:SF2">
    <property type="entry name" value="DNA-DIRECTED RNA POLYMERASE III SUBUNIT"/>
    <property type="match status" value="1"/>
</dbReference>
<name>A0AAN6JPZ7_9BASI</name>
<dbReference type="PANTHER" id="PTHR15367">
    <property type="entry name" value="DNA-DIRECTED RNA POLYMERASE III"/>
    <property type="match status" value="1"/>
</dbReference>
<reference evidence="6" key="1">
    <citation type="journal article" date="2023" name="PhytoFront">
        <title>Draft Genome Resources of Seven Strains of Tilletia horrida, Causal Agent of Kernel Smut of Rice.</title>
        <authorList>
            <person name="Khanal S."/>
            <person name="Antony Babu S."/>
            <person name="Zhou X.G."/>
        </authorList>
    </citation>
    <scope>NUCLEOTIDE SEQUENCE</scope>
    <source>
        <strain evidence="6">TX3</strain>
    </source>
</reference>
<dbReference type="GO" id="GO:0005666">
    <property type="term" value="C:RNA polymerase III complex"/>
    <property type="evidence" value="ECO:0007669"/>
    <property type="project" value="UniProtKB-UniRule"/>
</dbReference>
<feature type="compositionally biased region" description="Acidic residues" evidence="5">
    <location>
        <begin position="195"/>
        <end position="220"/>
    </location>
</feature>
<dbReference type="GO" id="GO:0006383">
    <property type="term" value="P:transcription by RNA polymerase III"/>
    <property type="evidence" value="ECO:0007669"/>
    <property type="project" value="UniProtKB-UniRule"/>
</dbReference>
<keyword evidence="7" id="KW-1185">Reference proteome</keyword>
<accession>A0AAN6JPZ7</accession>
<evidence type="ECO:0000256" key="3">
    <source>
        <dbReference type="ARBA" id="ARBA00023242"/>
    </source>
</evidence>
<dbReference type="AlphaFoldDB" id="A0AAN6JPZ7"/>
<dbReference type="Proteomes" id="UP001176521">
    <property type="component" value="Unassembled WGS sequence"/>
</dbReference>
<comment type="subunit">
    <text evidence="4">Component of the RNA polymerase III (Pol III) complex.</text>
</comment>